<dbReference type="InterPro" id="IPR008983">
    <property type="entry name" value="Tumour_necrosis_fac-like_dom"/>
</dbReference>
<protein>
    <submittedName>
        <fullName evidence="6">Complement C1q-like protein 4</fullName>
    </submittedName>
</protein>
<evidence type="ECO:0000256" key="2">
    <source>
        <dbReference type="ARBA" id="ARBA00022525"/>
    </source>
</evidence>
<dbReference type="Gene3D" id="2.60.120.40">
    <property type="match status" value="1"/>
</dbReference>
<keyword evidence="3" id="KW-0732">Signal</keyword>
<name>A0A210QX16_MIZYE</name>
<dbReference type="PANTHER" id="PTHR22923">
    <property type="entry name" value="CEREBELLIN-RELATED"/>
    <property type="match status" value="1"/>
</dbReference>
<evidence type="ECO:0000256" key="1">
    <source>
        <dbReference type="ARBA" id="ARBA00004613"/>
    </source>
</evidence>
<dbReference type="Proteomes" id="UP000242188">
    <property type="component" value="Unassembled WGS sequence"/>
</dbReference>
<dbReference type="EMBL" id="NEDP02001399">
    <property type="protein sequence ID" value="OWF53310.1"/>
    <property type="molecule type" value="Genomic_DNA"/>
</dbReference>
<dbReference type="PANTHER" id="PTHR22923:SF116">
    <property type="entry name" value="C1Q DOMAIN-CONTAINING PROTEIN"/>
    <property type="match status" value="1"/>
</dbReference>
<keyword evidence="7" id="KW-1185">Reference proteome</keyword>
<evidence type="ECO:0000313" key="6">
    <source>
        <dbReference type="EMBL" id="OWF53310.1"/>
    </source>
</evidence>
<dbReference type="InterPro" id="IPR050822">
    <property type="entry name" value="Cerebellin_Synaptic_Org"/>
</dbReference>
<accession>A0A210QX16</accession>
<gene>
    <name evidence="6" type="ORF">KP79_PYT16846</name>
</gene>
<dbReference type="Pfam" id="PF00386">
    <property type="entry name" value="C1q"/>
    <property type="match status" value="1"/>
</dbReference>
<organism evidence="6 7">
    <name type="scientific">Mizuhopecten yessoensis</name>
    <name type="common">Japanese scallop</name>
    <name type="synonym">Patinopecten yessoensis</name>
    <dbReference type="NCBI Taxonomy" id="6573"/>
    <lineage>
        <taxon>Eukaryota</taxon>
        <taxon>Metazoa</taxon>
        <taxon>Spiralia</taxon>
        <taxon>Lophotrochozoa</taxon>
        <taxon>Mollusca</taxon>
        <taxon>Bivalvia</taxon>
        <taxon>Autobranchia</taxon>
        <taxon>Pteriomorphia</taxon>
        <taxon>Pectinida</taxon>
        <taxon>Pectinoidea</taxon>
        <taxon>Pectinidae</taxon>
        <taxon>Mizuhopecten</taxon>
    </lineage>
</organism>
<feature type="coiled-coil region" evidence="4">
    <location>
        <begin position="22"/>
        <end position="56"/>
    </location>
</feature>
<dbReference type="SMART" id="SM00110">
    <property type="entry name" value="C1Q"/>
    <property type="match status" value="1"/>
</dbReference>
<reference evidence="6 7" key="1">
    <citation type="journal article" date="2017" name="Nat. Ecol. Evol.">
        <title>Scallop genome provides insights into evolution of bilaterian karyotype and development.</title>
        <authorList>
            <person name="Wang S."/>
            <person name="Zhang J."/>
            <person name="Jiao W."/>
            <person name="Li J."/>
            <person name="Xun X."/>
            <person name="Sun Y."/>
            <person name="Guo X."/>
            <person name="Huan P."/>
            <person name="Dong B."/>
            <person name="Zhang L."/>
            <person name="Hu X."/>
            <person name="Sun X."/>
            <person name="Wang J."/>
            <person name="Zhao C."/>
            <person name="Wang Y."/>
            <person name="Wang D."/>
            <person name="Huang X."/>
            <person name="Wang R."/>
            <person name="Lv J."/>
            <person name="Li Y."/>
            <person name="Zhang Z."/>
            <person name="Liu B."/>
            <person name="Lu W."/>
            <person name="Hui Y."/>
            <person name="Liang J."/>
            <person name="Zhou Z."/>
            <person name="Hou R."/>
            <person name="Li X."/>
            <person name="Liu Y."/>
            <person name="Li H."/>
            <person name="Ning X."/>
            <person name="Lin Y."/>
            <person name="Zhao L."/>
            <person name="Xing Q."/>
            <person name="Dou J."/>
            <person name="Li Y."/>
            <person name="Mao J."/>
            <person name="Guo H."/>
            <person name="Dou H."/>
            <person name="Li T."/>
            <person name="Mu C."/>
            <person name="Jiang W."/>
            <person name="Fu Q."/>
            <person name="Fu X."/>
            <person name="Miao Y."/>
            <person name="Liu J."/>
            <person name="Yu Q."/>
            <person name="Li R."/>
            <person name="Liao H."/>
            <person name="Li X."/>
            <person name="Kong Y."/>
            <person name="Jiang Z."/>
            <person name="Chourrout D."/>
            <person name="Li R."/>
            <person name="Bao Z."/>
        </authorList>
    </citation>
    <scope>NUCLEOTIDE SEQUENCE [LARGE SCALE GENOMIC DNA]</scope>
    <source>
        <strain evidence="6 7">PY_sf001</strain>
    </source>
</reference>
<proteinExistence type="predicted"/>
<dbReference type="GO" id="GO:0005576">
    <property type="term" value="C:extracellular region"/>
    <property type="evidence" value="ECO:0007669"/>
    <property type="project" value="UniProtKB-SubCell"/>
</dbReference>
<dbReference type="STRING" id="6573.A0A210QX16"/>
<keyword evidence="4" id="KW-0175">Coiled coil</keyword>
<keyword evidence="2" id="KW-0964">Secreted</keyword>
<dbReference type="SUPFAM" id="SSF49842">
    <property type="entry name" value="TNF-like"/>
    <property type="match status" value="1"/>
</dbReference>
<dbReference type="OrthoDB" id="6155914at2759"/>
<evidence type="ECO:0000313" key="7">
    <source>
        <dbReference type="Proteomes" id="UP000242188"/>
    </source>
</evidence>
<sequence>MVWSSFTKSESAWYPESKANDVSNLLHVVTDLTAQLEELKHDREKDVTELSLLKAENMRFKERMEMETNYLRQRVTQLESSAQQAMPLLNQTRINRQSATTDKGHTAFYAILDQPLHAPPDGTTIKFSRVITNVGNGYKANSGVFTCTASGLYYFSWSVGEVNHGHIYSELKKNGMAVGWALSGDNTIASATSQSVILHLETGEEVDIVITYTGNSPVLWEKFSSFSGFLIV</sequence>
<comment type="subcellular location">
    <subcellularLocation>
        <location evidence="1">Secreted</location>
    </subcellularLocation>
</comment>
<evidence type="ECO:0000256" key="4">
    <source>
        <dbReference type="SAM" id="Coils"/>
    </source>
</evidence>
<evidence type="ECO:0000256" key="3">
    <source>
        <dbReference type="ARBA" id="ARBA00022729"/>
    </source>
</evidence>
<dbReference type="PRINTS" id="PR00007">
    <property type="entry name" value="COMPLEMNTC1Q"/>
</dbReference>
<evidence type="ECO:0000259" key="5">
    <source>
        <dbReference type="PROSITE" id="PS50871"/>
    </source>
</evidence>
<comment type="caution">
    <text evidence="6">The sequence shown here is derived from an EMBL/GenBank/DDBJ whole genome shotgun (WGS) entry which is preliminary data.</text>
</comment>
<dbReference type="AlphaFoldDB" id="A0A210QX16"/>
<dbReference type="InterPro" id="IPR001073">
    <property type="entry name" value="C1q_dom"/>
</dbReference>
<dbReference type="PROSITE" id="PS50871">
    <property type="entry name" value="C1Q"/>
    <property type="match status" value="1"/>
</dbReference>
<feature type="domain" description="C1q" evidence="5">
    <location>
        <begin position="101"/>
        <end position="232"/>
    </location>
</feature>